<reference evidence="1 2" key="1">
    <citation type="submission" date="2024-11" db="EMBL/GenBank/DDBJ databases">
        <title>A near-complete genome assembly of Cinchona calisaya.</title>
        <authorList>
            <person name="Lian D.C."/>
            <person name="Zhao X.W."/>
            <person name="Wei L."/>
        </authorList>
    </citation>
    <scope>NUCLEOTIDE SEQUENCE [LARGE SCALE GENOMIC DNA]</scope>
    <source>
        <tissue evidence="1">Nenye</tissue>
    </source>
</reference>
<protein>
    <submittedName>
        <fullName evidence="1">Uncharacterized protein</fullName>
    </submittedName>
</protein>
<dbReference type="Proteomes" id="UP001630127">
    <property type="component" value="Unassembled WGS sequence"/>
</dbReference>
<gene>
    <name evidence="1" type="ORF">ACH5RR_024863</name>
</gene>
<dbReference type="AlphaFoldDB" id="A0ABD2YYS8"/>
<accession>A0ABD2YYS8</accession>
<evidence type="ECO:0000313" key="1">
    <source>
        <dbReference type="EMBL" id="KAL3512146.1"/>
    </source>
</evidence>
<dbReference type="EMBL" id="JBJUIK010000011">
    <property type="protein sequence ID" value="KAL3512146.1"/>
    <property type="molecule type" value="Genomic_DNA"/>
</dbReference>
<proteinExistence type="predicted"/>
<organism evidence="1 2">
    <name type="scientific">Cinchona calisaya</name>
    <dbReference type="NCBI Taxonomy" id="153742"/>
    <lineage>
        <taxon>Eukaryota</taxon>
        <taxon>Viridiplantae</taxon>
        <taxon>Streptophyta</taxon>
        <taxon>Embryophyta</taxon>
        <taxon>Tracheophyta</taxon>
        <taxon>Spermatophyta</taxon>
        <taxon>Magnoliopsida</taxon>
        <taxon>eudicotyledons</taxon>
        <taxon>Gunneridae</taxon>
        <taxon>Pentapetalae</taxon>
        <taxon>asterids</taxon>
        <taxon>lamiids</taxon>
        <taxon>Gentianales</taxon>
        <taxon>Rubiaceae</taxon>
        <taxon>Cinchonoideae</taxon>
        <taxon>Cinchoneae</taxon>
        <taxon>Cinchona</taxon>
    </lineage>
</organism>
<name>A0ABD2YYS8_9GENT</name>
<evidence type="ECO:0000313" key="2">
    <source>
        <dbReference type="Proteomes" id="UP001630127"/>
    </source>
</evidence>
<keyword evidence="2" id="KW-1185">Reference proteome</keyword>
<sequence>MFMIDILTLVDTICKKYDIDKQKDSPAMIPSLVYTLPSNLASKPLFRNKRTCYAAPGAPQQPRHFGKSPRYPDFDICNNFGGAGTFVPVVK</sequence>
<comment type="caution">
    <text evidence="1">The sequence shown here is derived from an EMBL/GenBank/DDBJ whole genome shotgun (WGS) entry which is preliminary data.</text>
</comment>